<evidence type="ECO:0000256" key="5">
    <source>
        <dbReference type="RuleBase" id="RU361153"/>
    </source>
</evidence>
<evidence type="ECO:0000256" key="3">
    <source>
        <dbReference type="ARBA" id="ARBA00023295"/>
    </source>
</evidence>
<protein>
    <recommendedName>
        <fullName evidence="6">Glycoside hydrolase family 5 domain-containing protein</fullName>
    </recommendedName>
</protein>
<dbReference type="GO" id="GO:0009251">
    <property type="term" value="P:glucan catabolic process"/>
    <property type="evidence" value="ECO:0007669"/>
    <property type="project" value="TreeGrafter"/>
</dbReference>
<dbReference type="GO" id="GO:0009986">
    <property type="term" value="C:cell surface"/>
    <property type="evidence" value="ECO:0007669"/>
    <property type="project" value="TreeGrafter"/>
</dbReference>
<dbReference type="AlphaFoldDB" id="A0A8H7N5Y3"/>
<dbReference type="Gene3D" id="3.20.20.80">
    <property type="entry name" value="Glycosidases"/>
    <property type="match status" value="1"/>
</dbReference>
<comment type="caution">
    <text evidence="7">The sequence shown here is derived from an EMBL/GenBank/DDBJ whole genome shotgun (WGS) entry which is preliminary data.</text>
</comment>
<evidence type="ECO:0000256" key="4">
    <source>
        <dbReference type="ARBA" id="ARBA00023316"/>
    </source>
</evidence>
<sequence>MNGLLRTDGARIIDAQGDPVLLRGAALGGWMMMENFMNGFPGREHQIRHALKKVLGEEKTEFFFDKFLEYFFTDKDAAFLKSIGFNCVRLCLNYHHFEDDMKPFQIKEEGFKHVDRVIDIVGIPSLKRDAETPADDCKCAKHGIYTIIDMHALPGGQNQDWHCDNPTGHAAFWDHIHFQDRAVNLWEHIAKRYRGNAWVAGYNPMNEPADSEWTRLLSFYDRIVPAIRKVDPEHILFLEGNTFSMDFTGFDKVFPNSVYANRQIQGHADQEQYIRRMYDRKVAFMKEHNVPIWNGEFGPIYERKENNPDWELHNNERYDMLERQLAIYSDESIAWSIWSYKDINVMGLMYLPPDSAWFKLLGPIIQKRGIWPSTHGHTMTPTSKTASSGPSTNGSRICAAALQQKVFRPIRGILLAEYLVPEWADYFKDKTFEELDELAASWKYENCHQRERLNELMSTYAPMTSEDKRLEGKVIKAEKTSESAVTSADKSVSGVGVFELSPEEKKKAIESQQPVPVAA</sequence>
<comment type="similarity">
    <text evidence="1 5">Belongs to the glycosyl hydrolase 5 (cellulase A) family.</text>
</comment>
<dbReference type="InterPro" id="IPR017853">
    <property type="entry name" value="GH"/>
</dbReference>
<dbReference type="PANTHER" id="PTHR31297">
    <property type="entry name" value="GLUCAN ENDO-1,6-BETA-GLUCOSIDASE B"/>
    <property type="match status" value="1"/>
</dbReference>
<proteinExistence type="inferred from homology"/>
<evidence type="ECO:0000259" key="6">
    <source>
        <dbReference type="Pfam" id="PF00150"/>
    </source>
</evidence>
<organism evidence="7 8">
    <name type="scientific">Bionectria ochroleuca</name>
    <name type="common">Gliocladium roseum</name>
    <dbReference type="NCBI Taxonomy" id="29856"/>
    <lineage>
        <taxon>Eukaryota</taxon>
        <taxon>Fungi</taxon>
        <taxon>Dikarya</taxon>
        <taxon>Ascomycota</taxon>
        <taxon>Pezizomycotina</taxon>
        <taxon>Sordariomycetes</taxon>
        <taxon>Hypocreomycetidae</taxon>
        <taxon>Hypocreales</taxon>
        <taxon>Bionectriaceae</taxon>
        <taxon>Clonostachys</taxon>
    </lineage>
</organism>
<gene>
    <name evidence="7" type="ORF">IM811_015736</name>
</gene>
<dbReference type="Proteomes" id="UP000616885">
    <property type="component" value="Unassembled WGS sequence"/>
</dbReference>
<dbReference type="PANTHER" id="PTHR31297:SF13">
    <property type="entry name" value="PUTATIVE-RELATED"/>
    <property type="match status" value="1"/>
</dbReference>
<reference evidence="7" key="1">
    <citation type="submission" date="2020-10" db="EMBL/GenBank/DDBJ databases">
        <title>High-Quality Genome Resource of Clonostachys rosea strain S41 by Oxford Nanopore Long-Read Sequencing.</title>
        <authorList>
            <person name="Wang H."/>
        </authorList>
    </citation>
    <scope>NUCLEOTIDE SEQUENCE</scope>
    <source>
        <strain evidence="7">S41</strain>
    </source>
</reference>
<dbReference type="SUPFAM" id="SSF51445">
    <property type="entry name" value="(Trans)glycosidases"/>
    <property type="match status" value="1"/>
</dbReference>
<evidence type="ECO:0000256" key="2">
    <source>
        <dbReference type="ARBA" id="ARBA00022801"/>
    </source>
</evidence>
<evidence type="ECO:0000313" key="7">
    <source>
        <dbReference type="EMBL" id="KAF9749709.1"/>
    </source>
</evidence>
<keyword evidence="2 5" id="KW-0378">Hydrolase</keyword>
<name>A0A8H7N5Y3_BIOOC</name>
<accession>A0A8H7N5Y3</accession>
<dbReference type="Pfam" id="PF00150">
    <property type="entry name" value="Cellulase"/>
    <property type="match status" value="1"/>
</dbReference>
<dbReference type="InterPro" id="IPR050386">
    <property type="entry name" value="Glycosyl_hydrolase_5"/>
</dbReference>
<evidence type="ECO:0000313" key="8">
    <source>
        <dbReference type="Proteomes" id="UP000616885"/>
    </source>
</evidence>
<dbReference type="EMBL" id="JADCTT010000007">
    <property type="protein sequence ID" value="KAF9749709.1"/>
    <property type="molecule type" value="Genomic_DNA"/>
</dbReference>
<dbReference type="GO" id="GO:0071555">
    <property type="term" value="P:cell wall organization"/>
    <property type="evidence" value="ECO:0007669"/>
    <property type="project" value="UniProtKB-KW"/>
</dbReference>
<keyword evidence="3 5" id="KW-0326">Glycosidase</keyword>
<dbReference type="GO" id="GO:0005576">
    <property type="term" value="C:extracellular region"/>
    <property type="evidence" value="ECO:0007669"/>
    <property type="project" value="TreeGrafter"/>
</dbReference>
<feature type="domain" description="Glycoside hydrolase family 5" evidence="6">
    <location>
        <begin position="139"/>
        <end position="341"/>
    </location>
</feature>
<keyword evidence="4" id="KW-0961">Cell wall biogenesis/degradation</keyword>
<evidence type="ECO:0000256" key="1">
    <source>
        <dbReference type="ARBA" id="ARBA00005641"/>
    </source>
</evidence>
<dbReference type="FunFam" id="3.20.20.80:FF:000130">
    <property type="entry name" value="Endoglucanase C"/>
    <property type="match status" value="1"/>
</dbReference>
<dbReference type="GO" id="GO:0008422">
    <property type="term" value="F:beta-glucosidase activity"/>
    <property type="evidence" value="ECO:0007669"/>
    <property type="project" value="TreeGrafter"/>
</dbReference>
<dbReference type="InterPro" id="IPR001547">
    <property type="entry name" value="Glyco_hydro_5"/>
</dbReference>